<comment type="subcellular location">
    <subcellularLocation>
        <location evidence="1">Cytoplasm</location>
    </subcellularLocation>
</comment>
<evidence type="ECO:0000313" key="7">
    <source>
        <dbReference type="Proteomes" id="UP000035642"/>
    </source>
</evidence>
<reference evidence="8" key="2">
    <citation type="submission" date="2017-02" db="UniProtKB">
        <authorList>
            <consortium name="WormBaseParasite"/>
        </authorList>
    </citation>
    <scope>IDENTIFICATION</scope>
</reference>
<name>A0A0K0DAP7_ANGCA</name>
<dbReference type="STRING" id="6313.A0A0K0DAP7"/>
<dbReference type="AlphaFoldDB" id="A0A0K0DAP7"/>
<dbReference type="PANTHER" id="PTHR31334:SF1">
    <property type="entry name" value="GUANINE NUCLEOTIDE EXCHANGE PROTEIN SMCR8"/>
    <property type="match status" value="1"/>
</dbReference>
<evidence type="ECO:0000256" key="3">
    <source>
        <dbReference type="ARBA" id="ARBA00022658"/>
    </source>
</evidence>
<sequence>MLVSEELLLRTKRIIDPFNRMGCNIEPTLTVIEFCQFQGPRALTTVSLKPSKVLSSVDIDNLSLWLMSSEVTSGTILNIYNQQMGIYAFSYYTVIYDIRARAFQRPICIAFLTSKRLTHSQLSRFSNGVRRLVSPLIKCNRRLFLRQLADFMKISDAVGKSLDLAAVKEVFVAFVKTSVLSPISNLAPCVSSLLFLIKNLFRYKYLLCPVLTGEDMVVCGSEQRKGTVVDFVEKINLLKPKSHPNHEVVLWTKNKDRPKGIIGVCRNRNESAALDLPGVTILDINASLLRTNPYRGVLLANLKQKRRFPSDATLLSFIAAALTNISSLVYMSRYLSPLNLETENISLDDQRILVNLLTELDFIKYQELKSALERMHPKDVLTKVIQL</sequence>
<evidence type="ECO:0000256" key="4">
    <source>
        <dbReference type="ARBA" id="ARBA00023006"/>
    </source>
</evidence>
<accession>A0A0K0DAP7</accession>
<evidence type="ECO:0000256" key="5">
    <source>
        <dbReference type="ARBA" id="ARBA00038137"/>
    </source>
</evidence>
<keyword evidence="2" id="KW-0963">Cytoplasm</keyword>
<dbReference type="GO" id="GO:0005737">
    <property type="term" value="C:cytoplasm"/>
    <property type="evidence" value="ECO:0007669"/>
    <property type="project" value="UniProtKB-SubCell"/>
</dbReference>
<organism evidence="7 8">
    <name type="scientific">Angiostrongylus cantonensis</name>
    <name type="common">Rat lungworm</name>
    <dbReference type="NCBI Taxonomy" id="6313"/>
    <lineage>
        <taxon>Eukaryota</taxon>
        <taxon>Metazoa</taxon>
        <taxon>Ecdysozoa</taxon>
        <taxon>Nematoda</taxon>
        <taxon>Chromadorea</taxon>
        <taxon>Rhabditida</taxon>
        <taxon>Rhabditina</taxon>
        <taxon>Rhabditomorpha</taxon>
        <taxon>Strongyloidea</taxon>
        <taxon>Metastrongylidae</taxon>
        <taxon>Angiostrongylus</taxon>
    </lineage>
</organism>
<keyword evidence="3" id="KW-0344">Guanine-nucleotide releasing factor</keyword>
<comment type="similarity">
    <text evidence="5">Belongs to the SMCR8 family.</text>
</comment>
<dbReference type="WBParaSite" id="ACAC_0000738501-mRNA-1">
    <property type="protein sequence ID" value="ACAC_0000738501-mRNA-1"/>
    <property type="gene ID" value="ACAC_0000738501"/>
</dbReference>
<dbReference type="GO" id="GO:0005085">
    <property type="term" value="F:guanyl-nucleotide exchange factor activity"/>
    <property type="evidence" value="ECO:0007669"/>
    <property type="project" value="UniProtKB-KW"/>
</dbReference>
<dbReference type="Proteomes" id="UP000035642">
    <property type="component" value="Unassembled WGS sequence"/>
</dbReference>
<evidence type="ECO:0000313" key="8">
    <source>
        <dbReference type="WBParaSite" id="ACAC_0000738501-mRNA-1"/>
    </source>
</evidence>
<feature type="domain" description="UDENN FLCN/SMCR8-type" evidence="6">
    <location>
        <begin position="18"/>
        <end position="387"/>
    </location>
</feature>
<keyword evidence="4" id="KW-0072">Autophagy</keyword>
<dbReference type="PANTHER" id="PTHR31334">
    <property type="entry name" value="SMITH-MAGENIS SYNDROME REGION GENE 8 PROTEIN"/>
    <property type="match status" value="1"/>
</dbReference>
<proteinExistence type="inferred from homology"/>
<reference evidence="7" key="1">
    <citation type="submission" date="2012-09" db="EMBL/GenBank/DDBJ databases">
        <authorList>
            <person name="Martin A.A."/>
        </authorList>
    </citation>
    <scope>NUCLEOTIDE SEQUENCE</scope>
</reference>
<evidence type="ECO:0000256" key="2">
    <source>
        <dbReference type="ARBA" id="ARBA00022490"/>
    </source>
</evidence>
<dbReference type="GO" id="GO:0006914">
    <property type="term" value="P:autophagy"/>
    <property type="evidence" value="ECO:0007669"/>
    <property type="project" value="UniProtKB-KW"/>
</dbReference>
<evidence type="ECO:0000259" key="6">
    <source>
        <dbReference type="PROSITE" id="PS51834"/>
    </source>
</evidence>
<protein>
    <submittedName>
        <fullName evidence="8">UDENN FLCN/SMCR8-type domain-containing protein</fullName>
    </submittedName>
</protein>
<dbReference type="PROSITE" id="PS51834">
    <property type="entry name" value="DENN_FLCN_SMCR8"/>
    <property type="match status" value="1"/>
</dbReference>
<dbReference type="InterPro" id="IPR037521">
    <property type="entry name" value="FLCN/SMCR8_DENN"/>
</dbReference>
<evidence type="ECO:0000256" key="1">
    <source>
        <dbReference type="ARBA" id="ARBA00004496"/>
    </source>
</evidence>
<dbReference type="GO" id="GO:0032045">
    <property type="term" value="C:guanyl-nucleotide exchange factor complex"/>
    <property type="evidence" value="ECO:0007669"/>
    <property type="project" value="TreeGrafter"/>
</dbReference>
<keyword evidence="7" id="KW-1185">Reference proteome</keyword>